<evidence type="ECO:0000256" key="2">
    <source>
        <dbReference type="ARBA" id="ARBA00009008"/>
    </source>
</evidence>
<proteinExistence type="inferred from homology"/>
<evidence type="ECO:0000256" key="9">
    <source>
        <dbReference type="SAM" id="Coils"/>
    </source>
</evidence>
<keyword evidence="7" id="KW-0131">Cell cycle</keyword>
<evidence type="ECO:0000313" key="12">
    <source>
        <dbReference type="Proteomes" id="UP001499863"/>
    </source>
</evidence>
<evidence type="ECO:0000256" key="10">
    <source>
        <dbReference type="SAM" id="MobiDB-lite"/>
    </source>
</evidence>
<dbReference type="Proteomes" id="UP001499863">
    <property type="component" value="Unassembled WGS sequence"/>
</dbReference>
<dbReference type="Gene3D" id="1.20.5.620">
    <property type="entry name" value="F1F0 ATP synthase subunit B, membrane domain"/>
    <property type="match status" value="1"/>
</dbReference>
<feature type="compositionally biased region" description="Gly residues" evidence="10">
    <location>
        <begin position="177"/>
        <end position="193"/>
    </location>
</feature>
<feature type="compositionally biased region" description="Low complexity" evidence="10">
    <location>
        <begin position="54"/>
        <end position="65"/>
    </location>
</feature>
<feature type="coiled-coil region" evidence="9">
    <location>
        <begin position="258"/>
        <end position="310"/>
    </location>
</feature>
<feature type="region of interest" description="Disordered" evidence="10">
    <location>
        <begin position="54"/>
        <end position="227"/>
    </location>
</feature>
<feature type="compositionally biased region" description="Low complexity" evidence="10">
    <location>
        <begin position="99"/>
        <end position="137"/>
    </location>
</feature>
<evidence type="ECO:0000256" key="1">
    <source>
        <dbReference type="ARBA" id="ARBA00004496"/>
    </source>
</evidence>
<evidence type="ECO:0000256" key="4">
    <source>
        <dbReference type="ARBA" id="ARBA00022490"/>
    </source>
</evidence>
<feature type="compositionally biased region" description="Gly residues" evidence="10">
    <location>
        <begin position="382"/>
        <end position="405"/>
    </location>
</feature>
<evidence type="ECO:0000256" key="6">
    <source>
        <dbReference type="ARBA" id="ARBA00023054"/>
    </source>
</evidence>
<feature type="region of interest" description="Disordered" evidence="10">
    <location>
        <begin position="328"/>
        <end position="448"/>
    </location>
</feature>
<dbReference type="RefSeq" id="WP_344333941.1">
    <property type="nucleotide sequence ID" value="NZ_BAAAKJ010000149.1"/>
</dbReference>
<organism evidence="11 12">
    <name type="scientific">Kitasatospora putterlickiae</name>
    <dbReference type="NCBI Taxonomy" id="221725"/>
    <lineage>
        <taxon>Bacteria</taxon>
        <taxon>Bacillati</taxon>
        <taxon>Actinomycetota</taxon>
        <taxon>Actinomycetes</taxon>
        <taxon>Kitasatosporales</taxon>
        <taxon>Streptomycetaceae</taxon>
        <taxon>Kitasatospora</taxon>
    </lineage>
</organism>
<dbReference type="Pfam" id="PF05103">
    <property type="entry name" value="DivIVA"/>
    <property type="match status" value="1"/>
</dbReference>
<sequence length="448" mass="46457">MPLTPEDVRNKQFTTVRLREGYDEDEVDAFLDEVEAELTRLLRENEDLRAKLAAATRAAAQNQANMRKEPPQDARPGAPVPAAISGPPVPGQQGGPGGPQQQMGPGGPQQQQMGPGPQQQMGNQPLGLPSGAPQLPAGQGGPMGGPGGPQQQQMGQTMGGQQQLVQPMGGQMLQPMGGPGGPQGMGNPMGQGMGQQQMQQMGGPMGGPQQMQQMGAPMQQQGPGGDSAARVLALAQQTADQAISEARSEANKIVGEARSRAEGLERDARAKADALERDAQEKHRVAMGSLESARATLERKVEDLRAFEREYRTRLKSYLETQLRQLESQADDSLAPPRIPATASLPPAASSMAPAGASAMSSPSPSFGGSQPSFGGNQPSFGGQGSFGGNSGGQGFGGQASGGNSGAPQMQPAGMTQPMAAVRPQPPQPMQQAPAPMRGFLIDEDGDN</sequence>
<feature type="compositionally biased region" description="Low complexity" evidence="10">
    <location>
        <begin position="149"/>
        <end position="176"/>
    </location>
</feature>
<comment type="subcellular location">
    <subcellularLocation>
        <location evidence="1">Cytoplasm</location>
    </subcellularLocation>
</comment>
<reference evidence="12" key="1">
    <citation type="journal article" date="2019" name="Int. J. Syst. Evol. Microbiol.">
        <title>The Global Catalogue of Microorganisms (GCM) 10K type strain sequencing project: providing services to taxonomists for standard genome sequencing and annotation.</title>
        <authorList>
            <consortium name="The Broad Institute Genomics Platform"/>
            <consortium name="The Broad Institute Genome Sequencing Center for Infectious Disease"/>
            <person name="Wu L."/>
            <person name="Ma J."/>
        </authorList>
    </citation>
    <scope>NUCLEOTIDE SEQUENCE [LARGE SCALE GENOMIC DNA]</scope>
    <source>
        <strain evidence="12">JCM 12393</strain>
    </source>
</reference>
<gene>
    <name evidence="11" type="ORF">GCM10009639_28510</name>
</gene>
<dbReference type="NCBIfam" id="TIGR03544">
    <property type="entry name" value="DivI1A_domain"/>
    <property type="match status" value="1"/>
</dbReference>
<dbReference type="PANTHER" id="PTHR35794">
    <property type="entry name" value="CELL DIVISION PROTEIN DIVIVA"/>
    <property type="match status" value="1"/>
</dbReference>
<evidence type="ECO:0000256" key="7">
    <source>
        <dbReference type="ARBA" id="ARBA00023306"/>
    </source>
</evidence>
<keyword evidence="4" id="KW-0963">Cytoplasm</keyword>
<evidence type="ECO:0000256" key="8">
    <source>
        <dbReference type="ARBA" id="ARBA00031737"/>
    </source>
</evidence>
<feature type="compositionally biased region" description="Low complexity" evidence="10">
    <location>
        <begin position="340"/>
        <end position="381"/>
    </location>
</feature>
<feature type="compositionally biased region" description="Low complexity" evidence="10">
    <location>
        <begin position="194"/>
        <end position="221"/>
    </location>
</feature>
<feature type="compositionally biased region" description="Gly residues" evidence="10">
    <location>
        <begin position="138"/>
        <end position="148"/>
    </location>
</feature>
<dbReference type="EMBL" id="BAAAKJ010000149">
    <property type="protein sequence ID" value="GAA1394415.1"/>
    <property type="molecule type" value="Genomic_DNA"/>
</dbReference>
<dbReference type="PANTHER" id="PTHR35794:SF2">
    <property type="entry name" value="CELL DIVISION PROTEIN DIVIVA"/>
    <property type="match status" value="1"/>
</dbReference>
<dbReference type="InterPro" id="IPR007793">
    <property type="entry name" value="DivIVA_fam"/>
</dbReference>
<name>A0ABN1Y0D8_9ACTN</name>
<evidence type="ECO:0000256" key="5">
    <source>
        <dbReference type="ARBA" id="ARBA00022618"/>
    </source>
</evidence>
<protein>
    <recommendedName>
        <fullName evidence="3">Cell wall synthesis protein Wag31</fullName>
    </recommendedName>
    <alternativeName>
        <fullName evidence="8">Antigen 84</fullName>
    </alternativeName>
</protein>
<keyword evidence="6 9" id="KW-0175">Coiled coil</keyword>
<dbReference type="InterPro" id="IPR019933">
    <property type="entry name" value="DivIVA_domain"/>
</dbReference>
<comment type="similarity">
    <text evidence="2">Belongs to the DivIVA family.</text>
</comment>
<evidence type="ECO:0000256" key="3">
    <source>
        <dbReference type="ARBA" id="ARBA00018787"/>
    </source>
</evidence>
<keyword evidence="5" id="KW-0132">Cell division</keyword>
<evidence type="ECO:0000313" key="11">
    <source>
        <dbReference type="EMBL" id="GAA1394415.1"/>
    </source>
</evidence>
<keyword evidence="12" id="KW-1185">Reference proteome</keyword>
<accession>A0ABN1Y0D8</accession>
<dbReference type="Gene3D" id="6.10.250.660">
    <property type="match status" value="1"/>
</dbReference>
<comment type="caution">
    <text evidence="11">The sequence shown here is derived from an EMBL/GenBank/DDBJ whole genome shotgun (WGS) entry which is preliminary data.</text>
</comment>